<reference evidence="4" key="1">
    <citation type="submission" date="2016-10" db="EMBL/GenBank/DDBJ databases">
        <authorList>
            <person name="Varghese N."/>
            <person name="Submissions S."/>
        </authorList>
    </citation>
    <scope>NUCLEOTIDE SEQUENCE [LARGE SCALE GENOMIC DNA]</scope>
    <source>
        <strain evidence="4">DSM 44675</strain>
    </source>
</reference>
<evidence type="ECO:0000259" key="2">
    <source>
        <dbReference type="Pfam" id="PF20789"/>
    </source>
</evidence>
<dbReference type="InterPro" id="IPR029069">
    <property type="entry name" value="HotDog_dom_sf"/>
</dbReference>
<dbReference type="Pfam" id="PF20789">
    <property type="entry name" value="4HBT_3C"/>
    <property type="match status" value="1"/>
</dbReference>
<dbReference type="InterPro" id="IPR049449">
    <property type="entry name" value="TesB_ACOT8-like_N"/>
</dbReference>
<evidence type="ECO:0000313" key="3">
    <source>
        <dbReference type="EMBL" id="SEL15743.1"/>
    </source>
</evidence>
<keyword evidence="4" id="KW-1185">Reference proteome</keyword>
<dbReference type="InterPro" id="IPR049450">
    <property type="entry name" value="ACOT8-like_C"/>
</dbReference>
<dbReference type="Pfam" id="PF13622">
    <property type="entry name" value="4HBT_3"/>
    <property type="match status" value="1"/>
</dbReference>
<dbReference type="InterPro" id="IPR042171">
    <property type="entry name" value="Acyl-CoA_hotdog"/>
</dbReference>
<dbReference type="SUPFAM" id="SSF54637">
    <property type="entry name" value="Thioesterase/thiol ester dehydrase-isomerase"/>
    <property type="match status" value="1"/>
</dbReference>
<gene>
    <name evidence="3" type="ORF">SAMN05444583_106177</name>
</gene>
<name>A0A1H7MX11_9NOCA</name>
<dbReference type="OrthoDB" id="1413770at2"/>
<evidence type="ECO:0000313" key="4">
    <source>
        <dbReference type="Proteomes" id="UP000198677"/>
    </source>
</evidence>
<accession>A0A1H7MX11</accession>
<feature type="domain" description="Acyl-CoA thioesterase-like N-terminal HotDog" evidence="1">
    <location>
        <begin position="29"/>
        <end position="112"/>
    </location>
</feature>
<proteinExistence type="predicted"/>
<dbReference type="Gene3D" id="2.40.160.210">
    <property type="entry name" value="Acyl-CoA thioesterase, double hotdog domain"/>
    <property type="match status" value="1"/>
</dbReference>
<dbReference type="AlphaFoldDB" id="A0A1H7MX11"/>
<dbReference type="EMBL" id="FOAW01000006">
    <property type="protein sequence ID" value="SEL15743.1"/>
    <property type="molecule type" value="Genomic_DNA"/>
</dbReference>
<sequence length="273" mass="28834">MIEATGHGAGYFERVFDHRFVPTPHAIGAWAADEQHFSPVAGLVVHEIERTRASEGRPALPMGRISFDILGRIALEEFDVHVEIVRPGRTIELVQATVVIAGRAVVTARAWYLADLDTAAVAGGEPATLAGPESASPWPMGSVWPGGYVASLDIRQVGMPSAGRATAWASTSVDLVVGERAGSLASFLALVDTANGIGVLQDPTKWMFPNLDLTIHLYRQPEGGWTGLDTTVTFGSTGQGLTSTILHDVHGPVGCAQQILTVRPLPEAAGLTS</sequence>
<protein>
    <submittedName>
        <fullName evidence="3">Thioesterase-like superfamily protein</fullName>
    </submittedName>
</protein>
<organism evidence="3 4">
    <name type="scientific">Rhodococcus maanshanensis</name>
    <dbReference type="NCBI Taxonomy" id="183556"/>
    <lineage>
        <taxon>Bacteria</taxon>
        <taxon>Bacillati</taxon>
        <taxon>Actinomycetota</taxon>
        <taxon>Actinomycetes</taxon>
        <taxon>Mycobacteriales</taxon>
        <taxon>Nocardiaceae</taxon>
        <taxon>Rhodococcus</taxon>
    </lineage>
</organism>
<evidence type="ECO:0000259" key="1">
    <source>
        <dbReference type="Pfam" id="PF13622"/>
    </source>
</evidence>
<dbReference type="RefSeq" id="WP_072749564.1">
    <property type="nucleotide sequence ID" value="NZ_FOAW01000006.1"/>
</dbReference>
<feature type="domain" description="Acyl-CoA thioesterase-like C-terminal" evidence="2">
    <location>
        <begin position="132"/>
        <end position="262"/>
    </location>
</feature>
<dbReference type="Proteomes" id="UP000198677">
    <property type="component" value="Unassembled WGS sequence"/>
</dbReference>